<evidence type="ECO:0000256" key="1">
    <source>
        <dbReference type="SAM" id="MobiDB-lite"/>
    </source>
</evidence>
<reference evidence="3" key="2">
    <citation type="submission" date="2021-03" db="UniProtKB">
        <authorList>
            <consortium name="EnsemblPlants"/>
        </authorList>
    </citation>
    <scope>IDENTIFICATION</scope>
</reference>
<evidence type="ECO:0000256" key="2">
    <source>
        <dbReference type="SAM" id="Phobius"/>
    </source>
</evidence>
<feature type="compositionally biased region" description="Basic and acidic residues" evidence="1">
    <location>
        <begin position="272"/>
        <end position="299"/>
    </location>
</feature>
<evidence type="ECO:0000313" key="3">
    <source>
        <dbReference type="EnsemblPlants" id="AUR62022522-RA:cds"/>
    </source>
</evidence>
<dbReference type="AlphaFoldDB" id="A0A803M2S4"/>
<name>A0A803M2S4_CHEQI</name>
<protein>
    <submittedName>
        <fullName evidence="3">Uncharacterized protein</fullName>
    </submittedName>
</protein>
<feature type="region of interest" description="Disordered" evidence="1">
    <location>
        <begin position="192"/>
        <end position="211"/>
    </location>
</feature>
<dbReference type="Proteomes" id="UP000596660">
    <property type="component" value="Unplaced"/>
</dbReference>
<keyword evidence="4" id="KW-1185">Reference proteome</keyword>
<dbReference type="Gramene" id="AUR62022522-RA">
    <property type="protein sequence ID" value="AUR62022522-RA:cds"/>
    <property type="gene ID" value="AUR62022522"/>
</dbReference>
<keyword evidence="2" id="KW-0812">Transmembrane</keyword>
<proteinExistence type="predicted"/>
<keyword evidence="2" id="KW-0472">Membrane</keyword>
<organism evidence="3 4">
    <name type="scientific">Chenopodium quinoa</name>
    <name type="common">Quinoa</name>
    <dbReference type="NCBI Taxonomy" id="63459"/>
    <lineage>
        <taxon>Eukaryota</taxon>
        <taxon>Viridiplantae</taxon>
        <taxon>Streptophyta</taxon>
        <taxon>Embryophyta</taxon>
        <taxon>Tracheophyta</taxon>
        <taxon>Spermatophyta</taxon>
        <taxon>Magnoliopsida</taxon>
        <taxon>eudicotyledons</taxon>
        <taxon>Gunneridae</taxon>
        <taxon>Pentapetalae</taxon>
        <taxon>Caryophyllales</taxon>
        <taxon>Chenopodiaceae</taxon>
        <taxon>Chenopodioideae</taxon>
        <taxon>Atripliceae</taxon>
        <taxon>Chenopodium</taxon>
    </lineage>
</organism>
<feature type="transmembrane region" description="Helical" evidence="2">
    <location>
        <begin position="15"/>
        <end position="38"/>
    </location>
</feature>
<reference evidence="3" key="1">
    <citation type="journal article" date="2017" name="Nature">
        <title>The genome of Chenopodium quinoa.</title>
        <authorList>
            <person name="Jarvis D.E."/>
            <person name="Ho Y.S."/>
            <person name="Lightfoot D.J."/>
            <person name="Schmoeckel S.M."/>
            <person name="Li B."/>
            <person name="Borm T.J.A."/>
            <person name="Ohyanagi H."/>
            <person name="Mineta K."/>
            <person name="Michell C.T."/>
            <person name="Saber N."/>
            <person name="Kharbatia N.M."/>
            <person name="Rupper R.R."/>
            <person name="Sharp A.R."/>
            <person name="Dally N."/>
            <person name="Boughton B.A."/>
            <person name="Woo Y.H."/>
            <person name="Gao G."/>
            <person name="Schijlen E.G.W.M."/>
            <person name="Guo X."/>
            <person name="Momin A.A."/>
            <person name="Negrao S."/>
            <person name="Al-Babili S."/>
            <person name="Gehring C."/>
            <person name="Roessner U."/>
            <person name="Jung C."/>
            <person name="Murphy K."/>
            <person name="Arold S.T."/>
            <person name="Gojobori T."/>
            <person name="van der Linden C.G."/>
            <person name="van Loo E.N."/>
            <person name="Jellen E.N."/>
            <person name="Maughan P.J."/>
            <person name="Tester M."/>
        </authorList>
    </citation>
    <scope>NUCLEOTIDE SEQUENCE [LARGE SCALE GENOMIC DNA]</scope>
    <source>
        <strain evidence="3">cv. PI 614886</strain>
    </source>
</reference>
<feature type="compositionally biased region" description="Polar residues" evidence="1">
    <location>
        <begin position="363"/>
        <end position="384"/>
    </location>
</feature>
<sequence>MDLILVLLTNYGKSVLYFGSGFAIHSVFYSVPVVNLWFPSYRMDQVMIKFAHMGNVIDVFVEDVDKVMWIDLIIECEEGFRKNNYDFPKFPKFHYSYKMKDVNITSNSDLMSMLDRLKDREEITIWIGFGDKPSDCVIAARKLAETLKKNNPASPPKNLNSPEKEHFQINEGLNDLEQGWIVARKLAETLKKNNPASPPKNLNSLEKEHSQINEGLNDLEQESAVFPKPFPNVLHKIPKTTVARKKGSQNNNTVVEAMVVTESEFNEAFRNRHEREDQVVDDSARVEDQVVDDSNRVEDQVVDDTEQSAKVGKKIAKARDENAARKATKQSAEQSTSTSQPVGKTRFTRSSLKFASQLEPSIIKTQHSQKAYEGPSSQPVTRSKTNAKGKNKV</sequence>
<feature type="region of interest" description="Disordered" evidence="1">
    <location>
        <begin position="272"/>
        <end position="393"/>
    </location>
</feature>
<dbReference type="EnsemblPlants" id="AUR62022522-RA">
    <property type="protein sequence ID" value="AUR62022522-RA:cds"/>
    <property type="gene ID" value="AUR62022522"/>
</dbReference>
<evidence type="ECO:0000313" key="4">
    <source>
        <dbReference type="Proteomes" id="UP000596660"/>
    </source>
</evidence>
<feature type="compositionally biased region" description="Polar residues" evidence="1">
    <location>
        <begin position="192"/>
        <end position="204"/>
    </location>
</feature>
<accession>A0A803M2S4</accession>
<feature type="compositionally biased region" description="Polar residues" evidence="1">
    <location>
        <begin position="329"/>
        <end position="354"/>
    </location>
</feature>
<keyword evidence="2" id="KW-1133">Transmembrane helix</keyword>